<comment type="catalytic activity">
    <reaction evidence="11 13">
        <text>L-homoserine + ATP = O-phospho-L-homoserine + ADP + H(+)</text>
        <dbReference type="Rhea" id="RHEA:13985"/>
        <dbReference type="ChEBI" id="CHEBI:15378"/>
        <dbReference type="ChEBI" id="CHEBI:30616"/>
        <dbReference type="ChEBI" id="CHEBI:57476"/>
        <dbReference type="ChEBI" id="CHEBI:57590"/>
        <dbReference type="ChEBI" id="CHEBI:456216"/>
        <dbReference type="EC" id="2.7.1.39"/>
    </reaction>
</comment>
<dbReference type="InterPro" id="IPR006203">
    <property type="entry name" value="GHMP_knse_ATP-bd_CS"/>
</dbReference>
<evidence type="ECO:0000259" key="15">
    <source>
        <dbReference type="Pfam" id="PF08544"/>
    </source>
</evidence>
<gene>
    <name evidence="13 16" type="primary">thrB</name>
    <name evidence="16" type="ORF">BACCIP111895_02105</name>
</gene>
<dbReference type="InterPro" id="IPR014721">
    <property type="entry name" value="Ribsml_uS5_D2-typ_fold_subgr"/>
</dbReference>
<comment type="caution">
    <text evidence="16">The sequence shown here is derived from an EMBL/GenBank/DDBJ whole genome shotgun (WGS) entry which is preliminary data.</text>
</comment>
<dbReference type="InterPro" id="IPR000870">
    <property type="entry name" value="Homoserine_kinase"/>
</dbReference>
<dbReference type="GO" id="GO:0004413">
    <property type="term" value="F:homoserine kinase activity"/>
    <property type="evidence" value="ECO:0007669"/>
    <property type="project" value="UniProtKB-EC"/>
</dbReference>
<evidence type="ECO:0000256" key="4">
    <source>
        <dbReference type="ARBA" id="ARBA00017858"/>
    </source>
</evidence>
<name>A0ABM9EQL6_9BACI</name>
<dbReference type="PANTHER" id="PTHR20861">
    <property type="entry name" value="HOMOSERINE/4-DIPHOSPHOCYTIDYL-2-C-METHYL-D-ERYTHRITOL KINASE"/>
    <property type="match status" value="1"/>
</dbReference>
<feature type="domain" description="GHMP kinase N-terminal" evidence="14">
    <location>
        <begin position="63"/>
        <end position="143"/>
    </location>
</feature>
<evidence type="ECO:0000256" key="5">
    <source>
        <dbReference type="ARBA" id="ARBA00022605"/>
    </source>
</evidence>
<comment type="similarity">
    <text evidence="2 13">Belongs to the GHMP kinase family. Homoserine kinase subfamily.</text>
</comment>
<dbReference type="EMBL" id="CALBWS010000011">
    <property type="protein sequence ID" value="CAH2714929.1"/>
    <property type="molecule type" value="Genomic_DNA"/>
</dbReference>
<dbReference type="HAMAP" id="MF_00384">
    <property type="entry name" value="Homoser_kinase"/>
    <property type="match status" value="1"/>
</dbReference>
<dbReference type="Gene3D" id="3.30.70.890">
    <property type="entry name" value="GHMP kinase, C-terminal domain"/>
    <property type="match status" value="1"/>
</dbReference>
<dbReference type="InterPro" id="IPR013750">
    <property type="entry name" value="GHMP_kinase_C_dom"/>
</dbReference>
<evidence type="ECO:0000256" key="2">
    <source>
        <dbReference type="ARBA" id="ARBA00007370"/>
    </source>
</evidence>
<evidence type="ECO:0000256" key="3">
    <source>
        <dbReference type="ARBA" id="ARBA00012078"/>
    </source>
</evidence>
<dbReference type="PRINTS" id="PR00958">
    <property type="entry name" value="HOMSERKINASE"/>
</dbReference>
<feature type="binding site" evidence="13">
    <location>
        <begin position="90"/>
        <end position="100"/>
    </location>
    <ligand>
        <name>ATP</name>
        <dbReference type="ChEBI" id="CHEBI:30616"/>
    </ligand>
</feature>
<proteinExistence type="inferred from homology"/>
<evidence type="ECO:0000256" key="1">
    <source>
        <dbReference type="ARBA" id="ARBA00005015"/>
    </source>
</evidence>
<dbReference type="Proteomes" id="UP000838308">
    <property type="component" value="Unassembled WGS sequence"/>
</dbReference>
<keyword evidence="13" id="KW-0963">Cytoplasm</keyword>
<evidence type="ECO:0000313" key="16">
    <source>
        <dbReference type="EMBL" id="CAH2714929.1"/>
    </source>
</evidence>
<dbReference type="Pfam" id="PF00288">
    <property type="entry name" value="GHMP_kinases_N"/>
    <property type="match status" value="1"/>
</dbReference>
<comment type="pathway">
    <text evidence="1 13">Amino-acid biosynthesis; L-threonine biosynthesis; L-threonine from L-aspartate: step 4/5.</text>
</comment>
<evidence type="ECO:0000256" key="9">
    <source>
        <dbReference type="ARBA" id="ARBA00022777"/>
    </source>
</evidence>
<dbReference type="InterPro" id="IPR006204">
    <property type="entry name" value="GHMP_kinase_N_dom"/>
</dbReference>
<evidence type="ECO:0000256" key="13">
    <source>
        <dbReference type="HAMAP-Rule" id="MF_00384"/>
    </source>
</evidence>
<feature type="domain" description="GHMP kinase C-terminal" evidence="15">
    <location>
        <begin position="204"/>
        <end position="281"/>
    </location>
</feature>
<dbReference type="Gene3D" id="3.30.230.10">
    <property type="match status" value="1"/>
</dbReference>
<keyword evidence="10 13" id="KW-0067">ATP-binding</keyword>
<accession>A0ABM9EQL6</accession>
<dbReference type="RefSeq" id="WP_248735229.1">
    <property type="nucleotide sequence ID" value="NZ_CALBWS010000011.1"/>
</dbReference>
<dbReference type="PIRSF" id="PIRSF000676">
    <property type="entry name" value="Homoser_kin"/>
    <property type="match status" value="1"/>
</dbReference>
<dbReference type="PANTHER" id="PTHR20861:SF1">
    <property type="entry name" value="HOMOSERINE KINASE"/>
    <property type="match status" value="1"/>
</dbReference>
<keyword evidence="8 13" id="KW-0547">Nucleotide-binding</keyword>
<dbReference type="SUPFAM" id="SSF55060">
    <property type="entry name" value="GHMP Kinase, C-terminal domain"/>
    <property type="match status" value="1"/>
</dbReference>
<dbReference type="InterPro" id="IPR020568">
    <property type="entry name" value="Ribosomal_Su5_D2-typ_SF"/>
</dbReference>
<organism evidence="16 17">
    <name type="scientific">Neobacillus rhizosphaerae</name>
    <dbReference type="NCBI Taxonomy" id="2880965"/>
    <lineage>
        <taxon>Bacteria</taxon>
        <taxon>Bacillati</taxon>
        <taxon>Bacillota</taxon>
        <taxon>Bacilli</taxon>
        <taxon>Bacillales</taxon>
        <taxon>Bacillaceae</taxon>
        <taxon>Neobacillus</taxon>
    </lineage>
</organism>
<evidence type="ECO:0000256" key="7">
    <source>
        <dbReference type="ARBA" id="ARBA00022697"/>
    </source>
</evidence>
<dbReference type="InterPro" id="IPR036554">
    <property type="entry name" value="GHMP_kinase_C_sf"/>
</dbReference>
<evidence type="ECO:0000256" key="11">
    <source>
        <dbReference type="ARBA" id="ARBA00049375"/>
    </source>
</evidence>
<evidence type="ECO:0000259" key="14">
    <source>
        <dbReference type="Pfam" id="PF00288"/>
    </source>
</evidence>
<evidence type="ECO:0000313" key="17">
    <source>
        <dbReference type="Proteomes" id="UP000838308"/>
    </source>
</evidence>
<protein>
    <recommendedName>
        <fullName evidence="4 13">Homoserine kinase</fullName>
        <shortName evidence="13">HK</shortName>
        <shortName evidence="13">HSK</shortName>
        <ecNumber evidence="3 13">2.7.1.39</ecNumber>
    </recommendedName>
</protein>
<keyword evidence="17" id="KW-1185">Reference proteome</keyword>
<sequence>MPLNNRFIIKVPASSANLGPGFDSMGVALNLYLTLEVEESSHWEFSSTTDELMHLPTDETHFIGQIALQIAEKYGKVLPLCKVKMESEIPLARGLGSSAAAIVAGIELADTVGNLGLTQKEKILLATEIEGHPDNVGASLLGGLVIGCYLQNEVDMLSFTNLPFEMTAVIPQEILLTKDSRDILPTAFSKSEAIQASATANLLVAALLSENWDVAGKMMERDLFHQPYRKPLIHGYQEIENMAKLSGAFGVALSGAGPTVLCFTEKGKGTRLAQDLQAAFPEMTVRPLQIDYTGSSLQVIESENFINPIKQP</sequence>
<reference evidence="16" key="1">
    <citation type="submission" date="2022-04" db="EMBL/GenBank/DDBJ databases">
        <authorList>
            <person name="Criscuolo A."/>
        </authorList>
    </citation>
    <scope>NUCLEOTIDE SEQUENCE</scope>
    <source>
        <strain evidence="16">CIP111895</strain>
    </source>
</reference>
<evidence type="ECO:0000256" key="6">
    <source>
        <dbReference type="ARBA" id="ARBA00022679"/>
    </source>
</evidence>
<dbReference type="EC" id="2.7.1.39" evidence="3 13"/>
<dbReference type="NCBIfam" id="TIGR00191">
    <property type="entry name" value="thrB"/>
    <property type="match status" value="1"/>
</dbReference>
<comment type="subcellular location">
    <subcellularLocation>
        <location evidence="13">Cytoplasm</location>
    </subcellularLocation>
</comment>
<keyword evidence="6 13" id="KW-0808">Transferase</keyword>
<evidence type="ECO:0000256" key="10">
    <source>
        <dbReference type="ARBA" id="ARBA00022840"/>
    </source>
</evidence>
<evidence type="ECO:0000256" key="8">
    <source>
        <dbReference type="ARBA" id="ARBA00022741"/>
    </source>
</evidence>
<comment type="function">
    <text evidence="12 13">Catalyzes the ATP-dependent phosphorylation of L-homoserine to L-homoserine phosphate.</text>
</comment>
<keyword evidence="9 13" id="KW-0418">Kinase</keyword>
<keyword evidence="5 13" id="KW-0028">Amino-acid biosynthesis</keyword>
<dbReference type="PROSITE" id="PS00627">
    <property type="entry name" value="GHMP_KINASES_ATP"/>
    <property type="match status" value="1"/>
</dbReference>
<dbReference type="SUPFAM" id="SSF54211">
    <property type="entry name" value="Ribosomal protein S5 domain 2-like"/>
    <property type="match status" value="1"/>
</dbReference>
<evidence type="ECO:0000256" key="12">
    <source>
        <dbReference type="ARBA" id="ARBA00049954"/>
    </source>
</evidence>
<dbReference type="Pfam" id="PF08544">
    <property type="entry name" value="GHMP_kinases_C"/>
    <property type="match status" value="1"/>
</dbReference>
<keyword evidence="7 13" id="KW-0791">Threonine biosynthesis</keyword>